<dbReference type="PIRSF" id="PIRSF038981">
    <property type="entry name" value="GRP"/>
    <property type="match status" value="1"/>
</dbReference>
<evidence type="ECO:0000256" key="8">
    <source>
        <dbReference type="PIRNR" id="PIRNR038981"/>
    </source>
</evidence>
<evidence type="ECO:0000313" key="11">
    <source>
        <dbReference type="Proteomes" id="UP000594454"/>
    </source>
</evidence>
<accession>A0A7R8UKP9</accession>
<evidence type="ECO:0000256" key="6">
    <source>
        <dbReference type="ARBA" id="ARBA00023136"/>
    </source>
</evidence>
<feature type="transmembrane region" description="Helical" evidence="9">
    <location>
        <begin position="94"/>
        <end position="116"/>
    </location>
</feature>
<dbReference type="PANTHER" id="PTHR21421:SF29">
    <property type="entry name" value="GUSTATORY RECEPTOR 5A FOR TREHALOSE-RELATED"/>
    <property type="match status" value="1"/>
</dbReference>
<comment type="similarity">
    <text evidence="2">Belongs to the insect chemoreceptor superfamily. Gustatory receptor (GR) family. Gr5a subfamily.</text>
</comment>
<dbReference type="InterPro" id="IPR009318">
    <property type="entry name" value="Gustatory_rcpt"/>
</dbReference>
<evidence type="ECO:0000256" key="3">
    <source>
        <dbReference type="ARBA" id="ARBA00022475"/>
    </source>
</evidence>
<dbReference type="EMBL" id="LR899010">
    <property type="protein sequence ID" value="CAD7082414.1"/>
    <property type="molecule type" value="Genomic_DNA"/>
</dbReference>
<keyword evidence="4 9" id="KW-0812">Transmembrane</keyword>
<dbReference type="GO" id="GO:0005886">
    <property type="term" value="C:plasma membrane"/>
    <property type="evidence" value="ECO:0007669"/>
    <property type="project" value="UniProtKB-SubCell"/>
</dbReference>
<feature type="transmembrane region" description="Helical" evidence="9">
    <location>
        <begin position="62"/>
        <end position="82"/>
    </location>
</feature>
<evidence type="ECO:0000256" key="9">
    <source>
        <dbReference type="SAM" id="Phobius"/>
    </source>
</evidence>
<feature type="transmembrane region" description="Helical" evidence="9">
    <location>
        <begin position="182"/>
        <end position="203"/>
    </location>
</feature>
<dbReference type="PANTHER" id="PTHR21421">
    <property type="entry name" value="GUSTATORY RECEPTOR"/>
    <property type="match status" value="1"/>
</dbReference>
<keyword evidence="7 8" id="KW-0675">Receptor</keyword>
<evidence type="ECO:0000256" key="5">
    <source>
        <dbReference type="ARBA" id="ARBA00022989"/>
    </source>
</evidence>
<evidence type="ECO:0000256" key="4">
    <source>
        <dbReference type="ARBA" id="ARBA00022692"/>
    </source>
</evidence>
<feature type="transmembrane region" description="Helical" evidence="9">
    <location>
        <begin position="223"/>
        <end position="251"/>
    </location>
</feature>
<evidence type="ECO:0000313" key="10">
    <source>
        <dbReference type="EMBL" id="CAD7082414.1"/>
    </source>
</evidence>
<dbReference type="InParanoid" id="A0A7R8UKP9"/>
<dbReference type="Proteomes" id="UP000594454">
    <property type="component" value="Chromosome 2"/>
</dbReference>
<dbReference type="Pfam" id="PF06151">
    <property type="entry name" value="Trehalose_recp"/>
    <property type="match status" value="1"/>
</dbReference>
<dbReference type="GO" id="GO:0007165">
    <property type="term" value="P:signal transduction"/>
    <property type="evidence" value="ECO:0007669"/>
    <property type="project" value="UniProtKB-KW"/>
</dbReference>
<reference evidence="10 11" key="1">
    <citation type="submission" date="2020-11" db="EMBL/GenBank/DDBJ databases">
        <authorList>
            <person name="Wallbank WR R."/>
            <person name="Pardo Diaz C."/>
            <person name="Kozak K."/>
            <person name="Martin S."/>
            <person name="Jiggins C."/>
            <person name="Moest M."/>
            <person name="Warren A I."/>
            <person name="Generalovic N T."/>
            <person name="Byers J.R.P. K."/>
            <person name="Montejo-Kovacevich G."/>
            <person name="Yen C E."/>
        </authorList>
    </citation>
    <scope>NUCLEOTIDE SEQUENCE [LARGE SCALE GENOMIC DNA]</scope>
</reference>
<keyword evidence="3" id="KW-1003">Cell membrane</keyword>
<dbReference type="AlphaFoldDB" id="A0A7R8UKP9"/>
<dbReference type="OrthoDB" id="5800391at2759"/>
<comment type="function">
    <text evidence="8">Plays a role in the sugar gustatory response.</text>
</comment>
<dbReference type="GO" id="GO:0033041">
    <property type="term" value="F:sweet taste receptor activity"/>
    <property type="evidence" value="ECO:0007669"/>
    <property type="project" value="TreeGrafter"/>
</dbReference>
<feature type="transmembrane region" description="Helical" evidence="9">
    <location>
        <begin position="340"/>
        <end position="361"/>
    </location>
</feature>
<feature type="transmembrane region" description="Helical" evidence="9">
    <location>
        <begin position="308"/>
        <end position="328"/>
    </location>
</feature>
<gene>
    <name evidence="10" type="ORF">HERILL_LOCUS5449</name>
</gene>
<feature type="transmembrane region" description="Helical" evidence="9">
    <location>
        <begin position="128"/>
        <end position="145"/>
    </location>
</feature>
<keyword evidence="6 9" id="KW-0472">Membrane</keyword>
<evidence type="ECO:0000256" key="2">
    <source>
        <dbReference type="ARBA" id="ARBA00005327"/>
    </source>
</evidence>
<keyword evidence="11" id="KW-1185">Reference proteome</keyword>
<evidence type="ECO:0000256" key="7">
    <source>
        <dbReference type="ARBA" id="ARBA00023170"/>
    </source>
</evidence>
<proteinExistence type="inferred from homology"/>
<evidence type="ECO:0000256" key="1">
    <source>
        <dbReference type="ARBA" id="ARBA00004651"/>
    </source>
</evidence>
<protein>
    <recommendedName>
        <fullName evidence="8">Gustatory receptor</fullName>
    </recommendedName>
</protein>
<keyword evidence="8" id="KW-0807">Transducer</keyword>
<keyword evidence="5 9" id="KW-1133">Transmembrane helix</keyword>
<organism evidence="10 11">
    <name type="scientific">Hermetia illucens</name>
    <name type="common">Black soldier fly</name>
    <dbReference type="NCBI Taxonomy" id="343691"/>
    <lineage>
        <taxon>Eukaryota</taxon>
        <taxon>Metazoa</taxon>
        <taxon>Ecdysozoa</taxon>
        <taxon>Arthropoda</taxon>
        <taxon>Hexapoda</taxon>
        <taxon>Insecta</taxon>
        <taxon>Pterygota</taxon>
        <taxon>Neoptera</taxon>
        <taxon>Endopterygota</taxon>
        <taxon>Diptera</taxon>
        <taxon>Brachycera</taxon>
        <taxon>Stratiomyomorpha</taxon>
        <taxon>Stratiomyidae</taxon>
        <taxon>Hermetiinae</taxon>
        <taxon>Hermetia</taxon>
    </lineage>
</organism>
<name>A0A7R8UKP9_HERIL</name>
<sequence length="389" mass="45309">MSKVHFLDEFSGYRKVNNGSRTTIRETVKPVETVAGSFTELPDGNDRDHPSESTFHNAIKPLILLGQCFGLFPVQGVTFPLASSLRFRILDFRFIYTCTIILTGLFMALVNVYWIASREIKFDNMSPIIWFGTYTVVYASFTVIAKRWPKLMMYWEEVEHTISRRSEKHQENLKRSIKRATIIIFTLAALEHFLSIVNGVFTARKCKNTSGLVEGYFRQSFPAYYFAFSYNVVSGCFWQMLNLYFAFAWNFTDSFVITMSMGITTQFRQFNEYIRQYRGQVLPPEYWDDQRKYYTALSELMSTVDEKIGIITLISFSMNLYYVCLQLFNSVIPSDTFIRALYFWYSLCFLIGRTVAVSFFASRIHDESKKPIEEMRLIPTAAFTKEVSV</sequence>
<comment type="subcellular location">
    <subcellularLocation>
        <location evidence="1">Cell membrane</location>
        <topology evidence="1">Multi-pass membrane protein</topology>
    </subcellularLocation>
</comment>